<keyword evidence="1" id="KW-0812">Transmembrane</keyword>
<dbReference type="AlphaFoldDB" id="A0A1F7S0N4"/>
<evidence type="ECO:0000256" key="1">
    <source>
        <dbReference type="SAM" id="Phobius"/>
    </source>
</evidence>
<feature type="transmembrane region" description="Helical" evidence="1">
    <location>
        <begin position="76"/>
        <end position="95"/>
    </location>
</feature>
<dbReference type="InterPro" id="IPR045781">
    <property type="entry name" value="SxtJ"/>
</dbReference>
<name>A0A1F7S0N4_9BACT</name>
<evidence type="ECO:0000313" key="3">
    <source>
        <dbReference type="Proteomes" id="UP000179266"/>
    </source>
</evidence>
<feature type="transmembrane region" description="Helical" evidence="1">
    <location>
        <begin position="43"/>
        <end position="64"/>
    </location>
</feature>
<gene>
    <name evidence="2" type="ORF">A2161_01115</name>
</gene>
<sequence length="130" mass="14965">MIKLEKTSKEYRKFGAALALAFIFVGSMLLWKGHLSGTKVFYSWSVITLLFVILKPSIMKYPILVFMGIGWFNTKLILLLSFFLIVTPFGLIMRISGKDPLDQKWKTGKDSYWLVPENSETSPKHIEKPF</sequence>
<feature type="transmembrane region" description="Helical" evidence="1">
    <location>
        <begin position="12"/>
        <end position="31"/>
    </location>
</feature>
<reference evidence="2 3" key="1">
    <citation type="journal article" date="2016" name="Nat. Commun.">
        <title>Thousands of microbial genomes shed light on interconnected biogeochemical processes in an aquifer system.</title>
        <authorList>
            <person name="Anantharaman K."/>
            <person name="Brown C.T."/>
            <person name="Hug L.A."/>
            <person name="Sharon I."/>
            <person name="Castelle C.J."/>
            <person name="Probst A.J."/>
            <person name="Thomas B.C."/>
            <person name="Singh A."/>
            <person name="Wilkins M.J."/>
            <person name="Karaoz U."/>
            <person name="Brodie E.L."/>
            <person name="Williams K.H."/>
            <person name="Hubbard S.S."/>
            <person name="Banfield J.F."/>
        </authorList>
    </citation>
    <scope>NUCLEOTIDE SEQUENCE [LARGE SCALE GENOMIC DNA]</scope>
</reference>
<dbReference type="Proteomes" id="UP000179266">
    <property type="component" value="Unassembled WGS sequence"/>
</dbReference>
<evidence type="ECO:0000313" key="2">
    <source>
        <dbReference type="EMBL" id="OGL46858.1"/>
    </source>
</evidence>
<accession>A0A1F7S0N4</accession>
<comment type="caution">
    <text evidence="2">The sequence shown here is derived from an EMBL/GenBank/DDBJ whole genome shotgun (WGS) entry which is preliminary data.</text>
</comment>
<protein>
    <recommendedName>
        <fullName evidence="4">SxtJ</fullName>
    </recommendedName>
</protein>
<proteinExistence type="predicted"/>
<evidence type="ECO:0008006" key="4">
    <source>
        <dbReference type="Google" id="ProtNLM"/>
    </source>
</evidence>
<dbReference type="Pfam" id="PF19588">
    <property type="entry name" value="SxtJ"/>
    <property type="match status" value="1"/>
</dbReference>
<keyword evidence="1" id="KW-1133">Transmembrane helix</keyword>
<organism evidence="2 3">
    <name type="scientific">Candidatus Schekmanbacteria bacterium RBG_13_48_7</name>
    <dbReference type="NCBI Taxonomy" id="1817878"/>
    <lineage>
        <taxon>Bacteria</taxon>
        <taxon>Candidatus Schekmaniibacteriota</taxon>
    </lineage>
</organism>
<dbReference type="EMBL" id="MGDD01000110">
    <property type="protein sequence ID" value="OGL46858.1"/>
    <property type="molecule type" value="Genomic_DNA"/>
</dbReference>
<keyword evidence="1" id="KW-0472">Membrane</keyword>